<dbReference type="AlphaFoldDB" id="A0A183FXR5"/>
<protein>
    <submittedName>
        <fullName evidence="2 4">Uncharacterized protein</fullName>
    </submittedName>
</protein>
<keyword evidence="3" id="KW-1185">Reference proteome</keyword>
<dbReference type="Proteomes" id="UP000050761">
    <property type="component" value="Unassembled WGS sequence"/>
</dbReference>
<evidence type="ECO:0000256" key="1">
    <source>
        <dbReference type="SAM" id="MobiDB-lite"/>
    </source>
</evidence>
<proteinExistence type="predicted"/>
<feature type="region of interest" description="Disordered" evidence="1">
    <location>
        <begin position="53"/>
        <end position="75"/>
    </location>
</feature>
<gene>
    <name evidence="2" type="ORF">HPBE_LOCUS13366</name>
</gene>
<dbReference type="WBParaSite" id="HPBE_0001336501-mRNA-1">
    <property type="protein sequence ID" value="HPBE_0001336501-mRNA-1"/>
    <property type="gene ID" value="HPBE_0001336501"/>
</dbReference>
<accession>A0A3P7Z6I9</accession>
<sequence length="75" mass="8427">MSRGRRRVDPPTNSKSKAEVYFGGNDELVIGSSETHERVGVSERLQDTLNEMRSCSSEGIPPEADEFESSRKQLR</sequence>
<reference evidence="4" key="2">
    <citation type="submission" date="2019-09" db="UniProtKB">
        <authorList>
            <consortium name="WormBaseParasite"/>
        </authorList>
    </citation>
    <scope>IDENTIFICATION</scope>
</reference>
<evidence type="ECO:0000313" key="4">
    <source>
        <dbReference type="WBParaSite" id="HPBE_0001336501-mRNA-1"/>
    </source>
</evidence>
<dbReference type="EMBL" id="UZAH01027885">
    <property type="protein sequence ID" value="VDO95871.1"/>
    <property type="molecule type" value="Genomic_DNA"/>
</dbReference>
<accession>A0A183FXR5</accession>
<evidence type="ECO:0000313" key="3">
    <source>
        <dbReference type="Proteomes" id="UP000050761"/>
    </source>
</evidence>
<reference evidence="2 3" key="1">
    <citation type="submission" date="2018-11" db="EMBL/GenBank/DDBJ databases">
        <authorList>
            <consortium name="Pathogen Informatics"/>
        </authorList>
    </citation>
    <scope>NUCLEOTIDE SEQUENCE [LARGE SCALE GENOMIC DNA]</scope>
</reference>
<evidence type="ECO:0000313" key="2">
    <source>
        <dbReference type="EMBL" id="VDO95871.1"/>
    </source>
</evidence>
<name>A0A183FXR5_HELPZ</name>
<organism evidence="3 4">
    <name type="scientific">Heligmosomoides polygyrus</name>
    <name type="common">Parasitic roundworm</name>
    <dbReference type="NCBI Taxonomy" id="6339"/>
    <lineage>
        <taxon>Eukaryota</taxon>
        <taxon>Metazoa</taxon>
        <taxon>Ecdysozoa</taxon>
        <taxon>Nematoda</taxon>
        <taxon>Chromadorea</taxon>
        <taxon>Rhabditida</taxon>
        <taxon>Rhabditina</taxon>
        <taxon>Rhabditomorpha</taxon>
        <taxon>Strongyloidea</taxon>
        <taxon>Heligmosomidae</taxon>
        <taxon>Heligmosomoides</taxon>
    </lineage>
</organism>